<feature type="domain" description="DUF6824" evidence="2">
    <location>
        <begin position="37"/>
        <end position="123"/>
    </location>
</feature>
<sequence length="391" mass="43924">MNNTNSFQFADATVPFVYDGRDRMVLPQQYSPGIDVVIIGRGKKVQQHPANIRFRALIQSQLENYSNAATKGLKSNILWRVLNEVRSYSASRLGFVKRDTETGRWYAIEDTSAKINISQAFRDGLNTYKSSKKHKQKKRKQSLDDEKNEGSQLETNMFSTLERFDNQLETSPQNKRVRVSLNQRITESSEPADHTIGRLGATMDRLRNFLSSQTAIPLETESNQLRMSLKESEKPDSWDTFSKLCNKFGSQNKVNEDPFEPMPLPSSAQTATAAVSAPATARANAHDQTASRRNYSWDEPESPRFAMAEMVERTNPPDPLSINSAIFDPVPCMQEAMLPSVLSLNTLALAESDALGMTSFSSLSDISDKQDLQDIWDVCRSKQRSTTTCSV</sequence>
<keyword evidence="4" id="KW-1185">Reference proteome</keyword>
<dbReference type="AlphaFoldDB" id="A0A9N8HWL6"/>
<accession>A0A9N8HWL6</accession>
<protein>
    <submittedName>
        <fullName evidence="3">Nitrilase family, member 2</fullName>
    </submittedName>
</protein>
<evidence type="ECO:0000256" key="1">
    <source>
        <dbReference type="SAM" id="MobiDB-lite"/>
    </source>
</evidence>
<feature type="compositionally biased region" description="Basic residues" evidence="1">
    <location>
        <begin position="130"/>
        <end position="140"/>
    </location>
</feature>
<gene>
    <name evidence="3" type="ORF">SEMRO_1667_G289830.1</name>
</gene>
<evidence type="ECO:0000313" key="4">
    <source>
        <dbReference type="Proteomes" id="UP001153069"/>
    </source>
</evidence>
<dbReference type="EMBL" id="CAICTM010001665">
    <property type="protein sequence ID" value="CAB9525373.1"/>
    <property type="molecule type" value="Genomic_DNA"/>
</dbReference>
<organism evidence="3 4">
    <name type="scientific">Seminavis robusta</name>
    <dbReference type="NCBI Taxonomy" id="568900"/>
    <lineage>
        <taxon>Eukaryota</taxon>
        <taxon>Sar</taxon>
        <taxon>Stramenopiles</taxon>
        <taxon>Ochrophyta</taxon>
        <taxon>Bacillariophyta</taxon>
        <taxon>Bacillariophyceae</taxon>
        <taxon>Bacillariophycidae</taxon>
        <taxon>Naviculales</taxon>
        <taxon>Naviculaceae</taxon>
        <taxon>Seminavis</taxon>
    </lineage>
</organism>
<feature type="region of interest" description="Disordered" evidence="1">
    <location>
        <begin position="275"/>
        <end position="298"/>
    </location>
</feature>
<reference evidence="3" key="1">
    <citation type="submission" date="2020-06" db="EMBL/GenBank/DDBJ databases">
        <authorList>
            <consortium name="Plant Systems Biology data submission"/>
        </authorList>
    </citation>
    <scope>NUCLEOTIDE SEQUENCE</scope>
    <source>
        <strain evidence="3">D6</strain>
    </source>
</reference>
<dbReference type="OrthoDB" id="47030at2759"/>
<evidence type="ECO:0000313" key="3">
    <source>
        <dbReference type="EMBL" id="CAB9525373.1"/>
    </source>
</evidence>
<name>A0A9N8HWL6_9STRA</name>
<dbReference type="InterPro" id="IPR049227">
    <property type="entry name" value="DUF6824"/>
</dbReference>
<dbReference type="Pfam" id="PF20710">
    <property type="entry name" value="DUF6824"/>
    <property type="match status" value="1"/>
</dbReference>
<proteinExistence type="predicted"/>
<comment type="caution">
    <text evidence="3">The sequence shown here is derived from an EMBL/GenBank/DDBJ whole genome shotgun (WGS) entry which is preliminary data.</text>
</comment>
<dbReference type="Proteomes" id="UP001153069">
    <property type="component" value="Unassembled WGS sequence"/>
</dbReference>
<evidence type="ECO:0000259" key="2">
    <source>
        <dbReference type="Pfam" id="PF20710"/>
    </source>
</evidence>
<feature type="region of interest" description="Disordered" evidence="1">
    <location>
        <begin position="128"/>
        <end position="152"/>
    </location>
</feature>